<dbReference type="InterPro" id="IPR017853">
    <property type="entry name" value="GH"/>
</dbReference>
<dbReference type="AlphaFoldDB" id="A0A9D2D6P2"/>
<evidence type="ECO:0000259" key="5">
    <source>
        <dbReference type="Pfam" id="PF01055"/>
    </source>
</evidence>
<proteinExistence type="inferred from homology"/>
<dbReference type="CDD" id="cd06592">
    <property type="entry name" value="GH31_NET37"/>
    <property type="match status" value="1"/>
</dbReference>
<dbReference type="InterPro" id="IPR013780">
    <property type="entry name" value="Glyco_hydro_b"/>
</dbReference>
<dbReference type="InterPro" id="IPR050985">
    <property type="entry name" value="Alpha-glycosidase_related"/>
</dbReference>
<protein>
    <submittedName>
        <fullName evidence="7">Glycoside hydrolase family 31 protein</fullName>
    </submittedName>
</protein>
<evidence type="ECO:0000256" key="3">
    <source>
        <dbReference type="ARBA" id="ARBA00023295"/>
    </source>
</evidence>
<dbReference type="PANTHER" id="PTHR43053:SF4">
    <property type="entry name" value="MYOGENESIS-REGULATING GLYCOSIDASE"/>
    <property type="match status" value="1"/>
</dbReference>
<dbReference type="GO" id="GO:0004553">
    <property type="term" value="F:hydrolase activity, hydrolyzing O-glycosyl compounds"/>
    <property type="evidence" value="ECO:0007669"/>
    <property type="project" value="InterPro"/>
</dbReference>
<dbReference type="EMBL" id="DXCF01000015">
    <property type="protein sequence ID" value="HIZ09405.1"/>
    <property type="molecule type" value="Genomic_DNA"/>
</dbReference>
<name>A0A9D2D6P2_9FIRM</name>
<dbReference type="SUPFAM" id="SSF51011">
    <property type="entry name" value="Glycosyl hydrolase domain"/>
    <property type="match status" value="1"/>
</dbReference>
<dbReference type="InterPro" id="IPR000322">
    <property type="entry name" value="Glyco_hydro_31_TIM"/>
</dbReference>
<evidence type="ECO:0000256" key="1">
    <source>
        <dbReference type="ARBA" id="ARBA00007806"/>
    </source>
</evidence>
<sequence>MTYYVDCLEGECWWGGAVAQGMEMPIAKGGAGYELNGTINRTDNQYNALFVSNRGRYIYVENGCILNFDGNGLITISEAKGEVDISAGHGTLKEAYRAAAAKHLYCGKAVPEEMVLSPQYSTWVEMLRGIDRQKVEAYAESIVGGGLPAGVLILDDGWMSDYGDWTFAAEKFPDPKKMTEKLHGMGFKVVLWVCPFVNESAPVYGSLAAEGALVRSRTGEVAVRRWWSGTSAVLDMSSPAAGKWLSGVLDGLMEKYGIDGFKFDAGDPQYYDSDDKTYGGVSPNGQSKLWAQFASRYEYAELRACVGMGGYPIVQRLADKNSSWTGKKGILSLIPNMLQAGLSGYPYCCPDMVGGGQEADFGSGKGHDDEFMARSCQCAALMPMMQFSYAVWNRSSEPVRRIVKNCVELRGRYGGYLRGLLRESGRTRDPLMRHMEYEFPGQGMERVNDQFMLGDKLLVAPVLYKGTREREIVLPRGRWKYMPTGEVLDGGRTVRASAPLDVLPYFEKM</sequence>
<dbReference type="Proteomes" id="UP000824025">
    <property type="component" value="Unassembled WGS sequence"/>
</dbReference>
<evidence type="ECO:0000313" key="8">
    <source>
        <dbReference type="Proteomes" id="UP000824025"/>
    </source>
</evidence>
<organism evidence="7 8">
    <name type="scientific">Candidatus Borkfalkia avicola</name>
    <dbReference type="NCBI Taxonomy" id="2838503"/>
    <lineage>
        <taxon>Bacteria</taxon>
        <taxon>Bacillati</taxon>
        <taxon>Bacillota</taxon>
        <taxon>Clostridia</taxon>
        <taxon>Christensenellales</taxon>
        <taxon>Christensenellaceae</taxon>
        <taxon>Candidatus Borkfalkia</taxon>
    </lineage>
</organism>
<feature type="domain" description="Glycoside hydrolase family 31 TIM barrel" evidence="5">
    <location>
        <begin position="131"/>
        <end position="411"/>
    </location>
</feature>
<dbReference type="Gene3D" id="3.20.20.80">
    <property type="entry name" value="Glycosidases"/>
    <property type="match status" value="1"/>
</dbReference>
<dbReference type="GO" id="GO:0005975">
    <property type="term" value="P:carbohydrate metabolic process"/>
    <property type="evidence" value="ECO:0007669"/>
    <property type="project" value="InterPro"/>
</dbReference>
<evidence type="ECO:0000256" key="4">
    <source>
        <dbReference type="RuleBase" id="RU361185"/>
    </source>
</evidence>
<dbReference type="PANTHER" id="PTHR43053">
    <property type="entry name" value="GLYCOSIDASE FAMILY 31"/>
    <property type="match status" value="1"/>
</dbReference>
<accession>A0A9D2D6P2</accession>
<dbReference type="Pfam" id="PF21365">
    <property type="entry name" value="Glyco_hydro_31_3rd"/>
    <property type="match status" value="1"/>
</dbReference>
<keyword evidence="2 4" id="KW-0378">Hydrolase</keyword>
<comment type="caution">
    <text evidence="7">The sequence shown here is derived from an EMBL/GenBank/DDBJ whole genome shotgun (WGS) entry which is preliminary data.</text>
</comment>
<feature type="domain" description="Glycosyl hydrolase family 31 C-terminal" evidence="6">
    <location>
        <begin position="429"/>
        <end position="506"/>
    </location>
</feature>
<dbReference type="Pfam" id="PF01055">
    <property type="entry name" value="Glyco_hydro_31_2nd"/>
    <property type="match status" value="1"/>
</dbReference>
<dbReference type="Gene3D" id="2.60.40.1180">
    <property type="entry name" value="Golgi alpha-mannosidase II"/>
    <property type="match status" value="1"/>
</dbReference>
<comment type="similarity">
    <text evidence="1 4">Belongs to the glycosyl hydrolase 31 family.</text>
</comment>
<keyword evidence="3 4" id="KW-0326">Glycosidase</keyword>
<reference evidence="7" key="1">
    <citation type="journal article" date="2021" name="PeerJ">
        <title>Extensive microbial diversity within the chicken gut microbiome revealed by metagenomics and culture.</title>
        <authorList>
            <person name="Gilroy R."/>
            <person name="Ravi A."/>
            <person name="Getino M."/>
            <person name="Pursley I."/>
            <person name="Horton D.L."/>
            <person name="Alikhan N.F."/>
            <person name="Baker D."/>
            <person name="Gharbi K."/>
            <person name="Hall N."/>
            <person name="Watson M."/>
            <person name="Adriaenssens E.M."/>
            <person name="Foster-Nyarko E."/>
            <person name="Jarju S."/>
            <person name="Secka A."/>
            <person name="Antonio M."/>
            <person name="Oren A."/>
            <person name="Chaudhuri R.R."/>
            <person name="La Ragione R."/>
            <person name="Hildebrand F."/>
            <person name="Pallen M.J."/>
        </authorList>
    </citation>
    <scope>NUCLEOTIDE SEQUENCE</scope>
    <source>
        <strain evidence="7">CHK192-19661</strain>
    </source>
</reference>
<evidence type="ECO:0000256" key="2">
    <source>
        <dbReference type="ARBA" id="ARBA00022801"/>
    </source>
</evidence>
<dbReference type="SUPFAM" id="SSF51445">
    <property type="entry name" value="(Trans)glycosidases"/>
    <property type="match status" value="1"/>
</dbReference>
<evidence type="ECO:0000313" key="7">
    <source>
        <dbReference type="EMBL" id="HIZ09405.1"/>
    </source>
</evidence>
<reference evidence="7" key="2">
    <citation type="submission" date="2021-04" db="EMBL/GenBank/DDBJ databases">
        <authorList>
            <person name="Gilroy R."/>
        </authorList>
    </citation>
    <scope>NUCLEOTIDE SEQUENCE</scope>
    <source>
        <strain evidence="7">CHK192-19661</strain>
    </source>
</reference>
<gene>
    <name evidence="7" type="ORF">H9726_02835</name>
</gene>
<evidence type="ECO:0000259" key="6">
    <source>
        <dbReference type="Pfam" id="PF21365"/>
    </source>
</evidence>
<dbReference type="InterPro" id="IPR048395">
    <property type="entry name" value="Glyco_hydro_31_C"/>
</dbReference>